<dbReference type="CDD" id="cd06100">
    <property type="entry name" value="CCL_ACL-C"/>
    <property type="match status" value="1"/>
</dbReference>
<dbReference type="Gene3D" id="1.10.230.10">
    <property type="entry name" value="Cytochrome P450-Terp, domain 2"/>
    <property type="match status" value="1"/>
</dbReference>
<proteinExistence type="inferred from homology"/>
<reference evidence="5 6" key="1">
    <citation type="journal article" date="2015" name="MBio">
        <title>Genome-Resolved Metagenomic Analysis Reveals Roles for Candidate Phyla and Other Microbial Community Members in Biogeochemical Transformations in Oil Reservoirs.</title>
        <authorList>
            <person name="Hu P."/>
            <person name="Tom L."/>
            <person name="Singh A."/>
            <person name="Thomas B.C."/>
            <person name="Baker B.J."/>
            <person name="Piceno Y.M."/>
            <person name="Andersen G.L."/>
            <person name="Banfield J.F."/>
        </authorList>
    </citation>
    <scope>NUCLEOTIDE SEQUENCE [LARGE SCALE GENOMIC DNA]</scope>
    <source>
        <strain evidence="5">46_26</strain>
    </source>
</reference>
<evidence type="ECO:0000256" key="3">
    <source>
        <dbReference type="ARBA" id="ARBA00012972"/>
    </source>
</evidence>
<comment type="pathway">
    <text evidence="1">Carbohydrate metabolism; tricarboxylic acid cycle.</text>
</comment>
<dbReference type="PATRIC" id="fig|93930.3.peg.875"/>
<dbReference type="InterPro" id="IPR002020">
    <property type="entry name" value="Citrate_synthase"/>
</dbReference>
<dbReference type="InterPro" id="IPR036969">
    <property type="entry name" value="Citrate_synthase_sf"/>
</dbReference>
<evidence type="ECO:0000256" key="1">
    <source>
        <dbReference type="ARBA" id="ARBA00005163"/>
    </source>
</evidence>
<dbReference type="InterPro" id="IPR016142">
    <property type="entry name" value="Citrate_synth-like_lrg_a-sub"/>
</dbReference>
<dbReference type="Proteomes" id="UP000058636">
    <property type="component" value="Unassembled WGS sequence"/>
</dbReference>
<dbReference type="GO" id="GO:0006099">
    <property type="term" value="P:tricarboxylic acid cycle"/>
    <property type="evidence" value="ECO:0007669"/>
    <property type="project" value="UniProtKB-UniPathway"/>
</dbReference>
<dbReference type="SUPFAM" id="SSF48256">
    <property type="entry name" value="Citrate synthase"/>
    <property type="match status" value="1"/>
</dbReference>
<dbReference type="PANTHER" id="PTHR11739">
    <property type="entry name" value="CITRATE SYNTHASE"/>
    <property type="match status" value="1"/>
</dbReference>
<accession>A0A101EP86</accession>
<dbReference type="AlphaFoldDB" id="A0A101EP86"/>
<gene>
    <name evidence="5" type="ORF">XD57_1700</name>
</gene>
<organism evidence="5 6">
    <name type="scientific">Thermotoga petrophila</name>
    <dbReference type="NCBI Taxonomy" id="93929"/>
    <lineage>
        <taxon>Bacteria</taxon>
        <taxon>Thermotogati</taxon>
        <taxon>Thermotogota</taxon>
        <taxon>Thermotogae</taxon>
        <taxon>Thermotogales</taxon>
        <taxon>Thermotogaceae</taxon>
        <taxon>Thermotoga</taxon>
    </lineage>
</organism>
<dbReference type="EMBL" id="LGFG01000228">
    <property type="protein sequence ID" value="KUK22202.1"/>
    <property type="molecule type" value="Genomic_DNA"/>
</dbReference>
<keyword evidence="4" id="KW-0808">Transferase</keyword>
<comment type="similarity">
    <text evidence="2">Belongs to the citrate synthase family.</text>
</comment>
<dbReference type="NCBIfam" id="NF004866">
    <property type="entry name" value="PRK06224.1-3"/>
    <property type="match status" value="1"/>
</dbReference>
<evidence type="ECO:0000313" key="5">
    <source>
        <dbReference type="EMBL" id="KUK22202.1"/>
    </source>
</evidence>
<dbReference type="PRINTS" id="PR00143">
    <property type="entry name" value="CITRTSNTHASE"/>
</dbReference>
<dbReference type="GO" id="GO:0005829">
    <property type="term" value="C:cytosol"/>
    <property type="evidence" value="ECO:0007669"/>
    <property type="project" value="TreeGrafter"/>
</dbReference>
<dbReference type="PANTHER" id="PTHR11739:SF4">
    <property type="entry name" value="CITRATE SYNTHASE, PEROXISOMAL"/>
    <property type="match status" value="1"/>
</dbReference>
<comment type="caution">
    <text evidence="5">The sequence shown here is derived from an EMBL/GenBank/DDBJ whole genome shotgun (WGS) entry which is preliminary data.</text>
</comment>
<sequence length="248" mass="27426">MSPSKEIPIPPDREITKIEPNHIIVRGIRIEELIRSWSFAEVVWFLLKGERPSPERARMLEAIFVAMCDHGPTPASTKTARLIVSAGSPIQAAIAGGILAFGDHHAGAIELAMKLFQESVERLIEKEGLSFKEAAQVIFEDHMKNGKKIPGYGHRYHNRDPRPPALIALAKELEVDGPHLKLAIEIEKLLSEHKGIYMNIDGASGSILSDMGFPYLTGRGIFAIGRVPGLLAEVLLELLAYKPFRKDL</sequence>
<name>A0A101EP86_9THEM</name>
<evidence type="ECO:0000256" key="4">
    <source>
        <dbReference type="ARBA" id="ARBA00022679"/>
    </source>
</evidence>
<evidence type="ECO:0000313" key="6">
    <source>
        <dbReference type="Proteomes" id="UP000058636"/>
    </source>
</evidence>
<evidence type="ECO:0000256" key="2">
    <source>
        <dbReference type="ARBA" id="ARBA00010566"/>
    </source>
</evidence>
<protein>
    <recommendedName>
        <fullName evidence="3">citrate synthase (unknown stereospecificity)</fullName>
        <ecNumber evidence="3">2.3.3.16</ecNumber>
    </recommendedName>
</protein>
<dbReference type="InterPro" id="IPR016143">
    <property type="entry name" value="Citrate_synth-like_sm_a-sub"/>
</dbReference>
<dbReference type="Gene3D" id="1.10.580.10">
    <property type="entry name" value="Citrate Synthase, domain 1"/>
    <property type="match status" value="2"/>
</dbReference>
<dbReference type="GO" id="GO:0005975">
    <property type="term" value="P:carbohydrate metabolic process"/>
    <property type="evidence" value="ECO:0007669"/>
    <property type="project" value="TreeGrafter"/>
</dbReference>
<dbReference type="EC" id="2.3.3.16" evidence="3"/>
<dbReference type="GO" id="GO:0036440">
    <property type="term" value="F:citrate synthase activity"/>
    <property type="evidence" value="ECO:0007669"/>
    <property type="project" value="UniProtKB-EC"/>
</dbReference>
<dbReference type="UniPathway" id="UPA00223"/>
<dbReference type="Pfam" id="PF00285">
    <property type="entry name" value="Citrate_synt"/>
    <property type="match status" value="1"/>
</dbReference>